<evidence type="ECO:0000313" key="7">
    <source>
        <dbReference type="EMBL" id="PTD03831.1"/>
    </source>
</evidence>
<reference evidence="7 9" key="1">
    <citation type="submission" date="2018-02" db="EMBL/GenBank/DDBJ databases">
        <title>Fusarium culmorum secondary metabolites in fungal-bacterial-plant interactions.</title>
        <authorList>
            <person name="Schmidt R."/>
        </authorList>
    </citation>
    <scope>NUCLEOTIDE SEQUENCE [LARGE SCALE GENOMIC DNA]</scope>
    <source>
        <strain evidence="7 9">PV</strain>
    </source>
</reference>
<dbReference type="Gene3D" id="3.40.50.720">
    <property type="entry name" value="NAD(P)-binding Rossmann-like Domain"/>
    <property type="match status" value="1"/>
</dbReference>
<feature type="domain" description="Enoyl reductase (ER)" evidence="6">
    <location>
        <begin position="86"/>
        <end position="395"/>
    </location>
</feature>
<accession>A0A2T4GJX2</accession>
<gene>
    <name evidence="7" type="ORF">FCULG_00001091</name>
    <name evidence="8" type="ORF">HYE67_003920</name>
</gene>
<dbReference type="FunFam" id="3.40.50.720:FF:000053">
    <property type="entry name" value="Quinone oxidoreductase 1"/>
    <property type="match status" value="1"/>
</dbReference>
<dbReference type="InterPro" id="IPR013154">
    <property type="entry name" value="ADH-like_N"/>
</dbReference>
<protein>
    <recommendedName>
        <fullName evidence="4">Probable quinone oxidoreductase</fullName>
    </recommendedName>
    <alternativeName>
        <fullName evidence="3">NADPH:quinone reductase</fullName>
    </alternativeName>
</protein>
<feature type="region of interest" description="Disordered" evidence="5">
    <location>
        <begin position="1"/>
        <end position="27"/>
    </location>
</feature>
<evidence type="ECO:0000256" key="1">
    <source>
        <dbReference type="ARBA" id="ARBA00022857"/>
    </source>
</evidence>
<feature type="compositionally biased region" description="Basic residues" evidence="5">
    <location>
        <begin position="1"/>
        <end position="12"/>
    </location>
</feature>
<organism evidence="7 9">
    <name type="scientific">Fusarium culmorum</name>
    <dbReference type="NCBI Taxonomy" id="5516"/>
    <lineage>
        <taxon>Eukaryota</taxon>
        <taxon>Fungi</taxon>
        <taxon>Dikarya</taxon>
        <taxon>Ascomycota</taxon>
        <taxon>Pezizomycotina</taxon>
        <taxon>Sordariomycetes</taxon>
        <taxon>Hypocreomycetidae</taxon>
        <taxon>Hypocreales</taxon>
        <taxon>Nectriaceae</taxon>
        <taxon>Fusarium</taxon>
    </lineage>
</organism>
<evidence type="ECO:0000256" key="2">
    <source>
        <dbReference type="ARBA" id="ARBA00023002"/>
    </source>
</evidence>
<dbReference type="Pfam" id="PF00107">
    <property type="entry name" value="ADH_zinc_N"/>
    <property type="match status" value="1"/>
</dbReference>
<proteinExistence type="predicted"/>
<dbReference type="PROSITE" id="PS01162">
    <property type="entry name" value="QOR_ZETA_CRYSTAL"/>
    <property type="match status" value="1"/>
</dbReference>
<evidence type="ECO:0000256" key="3">
    <source>
        <dbReference type="ARBA" id="ARBA00043088"/>
    </source>
</evidence>
<dbReference type="InterPro" id="IPR013149">
    <property type="entry name" value="ADH-like_C"/>
</dbReference>
<dbReference type="PANTHER" id="PTHR48106">
    <property type="entry name" value="QUINONE OXIDOREDUCTASE PIG3-RELATED"/>
    <property type="match status" value="1"/>
</dbReference>
<dbReference type="PANTHER" id="PTHR48106:SF13">
    <property type="entry name" value="QUINONE OXIDOREDUCTASE-RELATED"/>
    <property type="match status" value="1"/>
</dbReference>
<reference evidence="8" key="2">
    <citation type="submission" date="2020-11" db="EMBL/GenBank/DDBJ databases">
        <title>The chromosome-scale genome resource for two endophytic Fusarium species: F. culmorum and F. pseudograminearum.</title>
        <authorList>
            <person name="Yuan Z."/>
        </authorList>
    </citation>
    <scope>NUCLEOTIDE SEQUENCE</scope>
    <source>
        <strain evidence="8">Class2-1B</strain>
    </source>
</reference>
<keyword evidence="2" id="KW-0560">Oxidoreductase</keyword>
<dbReference type="OMA" id="KGMTAHY"/>
<evidence type="ECO:0000256" key="4">
    <source>
        <dbReference type="ARBA" id="ARBA00070796"/>
    </source>
</evidence>
<dbReference type="SUPFAM" id="SSF51735">
    <property type="entry name" value="NAD(P)-binding Rossmann-fold domains"/>
    <property type="match status" value="1"/>
</dbReference>
<dbReference type="CDD" id="cd05286">
    <property type="entry name" value="QOR2"/>
    <property type="match status" value="1"/>
</dbReference>
<dbReference type="GO" id="GO:0005829">
    <property type="term" value="C:cytosol"/>
    <property type="evidence" value="ECO:0007669"/>
    <property type="project" value="TreeGrafter"/>
</dbReference>
<dbReference type="GO" id="GO:0008270">
    <property type="term" value="F:zinc ion binding"/>
    <property type="evidence" value="ECO:0007669"/>
    <property type="project" value="InterPro"/>
</dbReference>
<dbReference type="OrthoDB" id="48317at2759"/>
<dbReference type="GO" id="GO:0070402">
    <property type="term" value="F:NADPH binding"/>
    <property type="evidence" value="ECO:0007669"/>
    <property type="project" value="TreeGrafter"/>
</dbReference>
<dbReference type="Gene3D" id="3.90.180.10">
    <property type="entry name" value="Medium-chain alcohol dehydrogenases, catalytic domain"/>
    <property type="match status" value="1"/>
</dbReference>
<dbReference type="Proteomes" id="UP000663297">
    <property type="component" value="Chromosome 2"/>
</dbReference>
<keyword evidence="1" id="KW-0521">NADP</keyword>
<dbReference type="InterPro" id="IPR011032">
    <property type="entry name" value="GroES-like_sf"/>
</dbReference>
<keyword evidence="9" id="KW-1185">Reference proteome</keyword>
<feature type="compositionally biased region" description="Polar residues" evidence="5">
    <location>
        <begin position="15"/>
        <end position="27"/>
    </location>
</feature>
<sequence length="398" mass="42847">MGLARSSRRKLLSKPPSSNPTSHIINSPTPMAHLLRRSILRPLVASKPFATPIATQRITRLASHLSTAKMAPVPSTMKAVQIDKNGGVEVLEHNDIPVPKVGEGQILVRNQIAGLNFIDTYFRSGLYKAPQFPLTLGREAAGTIVDVHSSVKGFENGSRVVFMGTVGAYAQYSVVNASDAVNIPDDVPTEQAVAAYLQGLTAWTFIREAGQVKEGQWVLVHAASGGVGTLLVQLLRTVGAKIIGTASTDEKLELAKKNGAEWVINSHDDVVAKVKEITGGHGADVIFDGVGKVTFDADLELIAPKGTLISFGNASGAVDPVSLFRLTPKNVRLMRPVVNGYVAQRADLEKYTSELFDLIKSKKLELTIHKVYPLADVAKAHEDIESRKTIGKLLIKID</sequence>
<dbReference type="GO" id="GO:0003960">
    <property type="term" value="F:quinone reductase (NADPH) activity"/>
    <property type="evidence" value="ECO:0007669"/>
    <property type="project" value="InterPro"/>
</dbReference>
<dbReference type="SUPFAM" id="SSF50129">
    <property type="entry name" value="GroES-like"/>
    <property type="match status" value="1"/>
</dbReference>
<dbReference type="InterPro" id="IPR020843">
    <property type="entry name" value="ER"/>
</dbReference>
<name>A0A2T4GJX2_FUSCU</name>
<dbReference type="InterPro" id="IPR036291">
    <property type="entry name" value="NAD(P)-bd_dom_sf"/>
</dbReference>
<dbReference type="GO" id="GO:0035925">
    <property type="term" value="F:mRNA 3'-UTR AU-rich region binding"/>
    <property type="evidence" value="ECO:0007669"/>
    <property type="project" value="TreeGrafter"/>
</dbReference>
<evidence type="ECO:0000259" key="6">
    <source>
        <dbReference type="SMART" id="SM00829"/>
    </source>
</evidence>
<dbReference type="EMBL" id="PVEM01000012">
    <property type="protein sequence ID" value="PTD03831.1"/>
    <property type="molecule type" value="Genomic_DNA"/>
</dbReference>
<dbReference type="Proteomes" id="UP000241587">
    <property type="component" value="Unassembled WGS sequence"/>
</dbReference>
<dbReference type="Pfam" id="PF08240">
    <property type="entry name" value="ADH_N"/>
    <property type="match status" value="1"/>
</dbReference>
<dbReference type="AlphaFoldDB" id="A0A2T4GJX2"/>
<evidence type="ECO:0000313" key="8">
    <source>
        <dbReference type="EMBL" id="QPC61689.1"/>
    </source>
</evidence>
<dbReference type="InterPro" id="IPR047618">
    <property type="entry name" value="QOR-like"/>
</dbReference>
<evidence type="ECO:0000256" key="5">
    <source>
        <dbReference type="SAM" id="MobiDB-lite"/>
    </source>
</evidence>
<dbReference type="EMBL" id="CP064748">
    <property type="protein sequence ID" value="QPC61689.1"/>
    <property type="molecule type" value="Genomic_DNA"/>
</dbReference>
<evidence type="ECO:0000313" key="9">
    <source>
        <dbReference type="Proteomes" id="UP000241587"/>
    </source>
</evidence>
<dbReference type="SMART" id="SM00829">
    <property type="entry name" value="PKS_ER"/>
    <property type="match status" value="1"/>
</dbReference>
<dbReference type="InterPro" id="IPR002364">
    <property type="entry name" value="Quin_OxRdtase/zeta-crystal_CS"/>
</dbReference>